<sequence>MPGTVRIAWRSLWRNRRRTALALAAIGLSQALVLFYDGIMRGYGDWMVAVITGPMLGHAQAHAPGWRRERSVDLVLPRAGRALAAIRGLPEVAQASARVWAPALAALGEDGHAVVVVGLDPAAEAHRHGLLAGAAPGALAGREVLVGRLLAEKMGIRPGATLALVGQAADGSLANDLVRVAGLLDTSVDEVNRLGVVMSLPAAQELFALGDAAHELVIHARDPAKAPEVAARAARLPELAGAEVLDWKSLDPGLVSIVALVRASGLFILLLVFVAAAAGVANTMLMATFERTHELGMLLALGVTPRRVVGLVVAEALALGLTGAALGTALGGALVALTHARGFDLARLMGGGPAQLSFAGLRMSMRFYPSLGWVELVQSFGAVAVTSLLAAGWPAARAARLEPARAMRG</sequence>
<feature type="domain" description="MacB-like periplasmic core" evidence="9">
    <location>
        <begin position="19"/>
        <end position="235"/>
    </location>
</feature>
<evidence type="ECO:0000256" key="2">
    <source>
        <dbReference type="ARBA" id="ARBA00005236"/>
    </source>
</evidence>
<feature type="transmembrane region" description="Helical" evidence="7">
    <location>
        <begin position="266"/>
        <end position="287"/>
    </location>
</feature>
<keyword evidence="11" id="KW-1185">Reference proteome</keyword>
<proteinExistence type="inferred from homology"/>
<dbReference type="Pfam" id="PF12704">
    <property type="entry name" value="MacB_PCD"/>
    <property type="match status" value="1"/>
</dbReference>
<gene>
    <name evidence="10" type="ORF">AMPC_01790</name>
</gene>
<protein>
    <recommendedName>
        <fullName evidence="12">ABC3 transporter permease protein domain-containing protein</fullName>
    </recommendedName>
</protein>
<feature type="domain" description="ABC3 transporter permease C-terminal" evidence="8">
    <location>
        <begin position="267"/>
        <end position="403"/>
    </location>
</feature>
<feature type="transmembrane region" description="Helical" evidence="7">
    <location>
        <begin position="376"/>
        <end position="396"/>
    </location>
</feature>
<comment type="subcellular location">
    <subcellularLocation>
        <location evidence="1">Cell membrane</location>
        <topology evidence="1">Multi-pass membrane protein</topology>
    </subcellularLocation>
</comment>
<evidence type="ECO:0000256" key="1">
    <source>
        <dbReference type="ARBA" id="ARBA00004651"/>
    </source>
</evidence>
<dbReference type="InterPro" id="IPR003838">
    <property type="entry name" value="ABC3_permease_C"/>
</dbReference>
<evidence type="ECO:0008006" key="12">
    <source>
        <dbReference type="Google" id="ProtNLM"/>
    </source>
</evidence>
<dbReference type="PANTHER" id="PTHR30489">
    <property type="entry name" value="LIPOPROTEIN-RELEASING SYSTEM TRANSMEMBRANE PROTEIN LOLE"/>
    <property type="match status" value="1"/>
</dbReference>
<evidence type="ECO:0000256" key="5">
    <source>
        <dbReference type="ARBA" id="ARBA00022989"/>
    </source>
</evidence>
<evidence type="ECO:0000256" key="7">
    <source>
        <dbReference type="SAM" id="Phobius"/>
    </source>
</evidence>
<dbReference type="RefSeq" id="WP_248343674.1">
    <property type="nucleotide sequence ID" value="NZ_AP025592.1"/>
</dbReference>
<keyword evidence="3" id="KW-1003">Cell membrane</keyword>
<comment type="similarity">
    <text evidence="2">Belongs to the ABC-4 integral membrane protein family. LolC/E subfamily.</text>
</comment>
<evidence type="ECO:0000259" key="9">
    <source>
        <dbReference type="Pfam" id="PF12704"/>
    </source>
</evidence>
<evidence type="ECO:0000259" key="8">
    <source>
        <dbReference type="Pfam" id="PF02687"/>
    </source>
</evidence>
<keyword evidence="5 7" id="KW-1133">Transmembrane helix</keyword>
<dbReference type="Pfam" id="PF02687">
    <property type="entry name" value="FtsX"/>
    <property type="match status" value="1"/>
</dbReference>
<evidence type="ECO:0000256" key="4">
    <source>
        <dbReference type="ARBA" id="ARBA00022692"/>
    </source>
</evidence>
<dbReference type="InterPro" id="IPR025857">
    <property type="entry name" value="MacB_PCD"/>
</dbReference>
<feature type="transmembrane region" description="Helical" evidence="7">
    <location>
        <begin position="308"/>
        <end position="337"/>
    </location>
</feature>
<evidence type="ECO:0000313" key="11">
    <source>
        <dbReference type="Proteomes" id="UP001162734"/>
    </source>
</evidence>
<keyword evidence="4 7" id="KW-0812">Transmembrane</keyword>
<keyword evidence="6 7" id="KW-0472">Membrane</keyword>
<accession>A0ABM7X5H0</accession>
<dbReference type="PANTHER" id="PTHR30489:SF0">
    <property type="entry name" value="LIPOPROTEIN-RELEASING SYSTEM TRANSMEMBRANE PROTEIN LOLE"/>
    <property type="match status" value="1"/>
</dbReference>
<dbReference type="Proteomes" id="UP001162734">
    <property type="component" value="Chromosome"/>
</dbReference>
<evidence type="ECO:0000313" key="10">
    <source>
        <dbReference type="EMBL" id="BDG07066.1"/>
    </source>
</evidence>
<reference evidence="11" key="1">
    <citation type="journal article" date="2022" name="Int. J. Syst. Evol. Microbiol.">
        <title>Anaeromyxobacter oryzae sp. nov., Anaeromyxobacter diazotrophicus sp. nov. and Anaeromyxobacter paludicola sp. nov., isolated from paddy soils.</title>
        <authorList>
            <person name="Itoh H."/>
            <person name="Xu Z."/>
            <person name="Mise K."/>
            <person name="Masuda Y."/>
            <person name="Ushijima N."/>
            <person name="Hayakawa C."/>
            <person name="Shiratori Y."/>
            <person name="Senoo K."/>
        </authorList>
    </citation>
    <scope>NUCLEOTIDE SEQUENCE [LARGE SCALE GENOMIC DNA]</scope>
    <source>
        <strain evidence="11">Red630</strain>
    </source>
</reference>
<organism evidence="10 11">
    <name type="scientific">Anaeromyxobacter paludicola</name>
    <dbReference type="NCBI Taxonomy" id="2918171"/>
    <lineage>
        <taxon>Bacteria</taxon>
        <taxon>Pseudomonadati</taxon>
        <taxon>Myxococcota</taxon>
        <taxon>Myxococcia</taxon>
        <taxon>Myxococcales</taxon>
        <taxon>Cystobacterineae</taxon>
        <taxon>Anaeromyxobacteraceae</taxon>
        <taxon>Anaeromyxobacter</taxon>
    </lineage>
</organism>
<name>A0ABM7X5H0_9BACT</name>
<dbReference type="InterPro" id="IPR051447">
    <property type="entry name" value="Lipoprotein-release_system"/>
</dbReference>
<dbReference type="EMBL" id="AP025592">
    <property type="protein sequence ID" value="BDG07066.1"/>
    <property type="molecule type" value="Genomic_DNA"/>
</dbReference>
<evidence type="ECO:0000256" key="3">
    <source>
        <dbReference type="ARBA" id="ARBA00022475"/>
    </source>
</evidence>
<evidence type="ECO:0000256" key="6">
    <source>
        <dbReference type="ARBA" id="ARBA00023136"/>
    </source>
</evidence>